<protein>
    <submittedName>
        <fullName evidence="1">Uncharacterized protein</fullName>
    </submittedName>
</protein>
<name>A0A7N0TSK3_KALFE</name>
<dbReference type="AlphaFoldDB" id="A0A7N0TSK3"/>
<dbReference type="Proteomes" id="UP000594263">
    <property type="component" value="Unplaced"/>
</dbReference>
<evidence type="ECO:0000313" key="1">
    <source>
        <dbReference type="EnsemblPlants" id="Kaladp0045s0028.1.v1.1.CDS.1"/>
    </source>
</evidence>
<reference evidence="1" key="1">
    <citation type="submission" date="2021-01" db="UniProtKB">
        <authorList>
            <consortium name="EnsemblPlants"/>
        </authorList>
    </citation>
    <scope>IDENTIFICATION</scope>
</reference>
<dbReference type="PANTHER" id="PTHR34046">
    <property type="entry name" value="OS06G0218800 PROTEIN"/>
    <property type="match status" value="1"/>
</dbReference>
<organism evidence="1 2">
    <name type="scientific">Kalanchoe fedtschenkoi</name>
    <name type="common">Lavender scallops</name>
    <name type="synonym">South American air plant</name>
    <dbReference type="NCBI Taxonomy" id="63787"/>
    <lineage>
        <taxon>Eukaryota</taxon>
        <taxon>Viridiplantae</taxon>
        <taxon>Streptophyta</taxon>
        <taxon>Embryophyta</taxon>
        <taxon>Tracheophyta</taxon>
        <taxon>Spermatophyta</taxon>
        <taxon>Magnoliopsida</taxon>
        <taxon>eudicotyledons</taxon>
        <taxon>Gunneridae</taxon>
        <taxon>Pentapetalae</taxon>
        <taxon>Saxifragales</taxon>
        <taxon>Crassulaceae</taxon>
        <taxon>Kalanchoe</taxon>
    </lineage>
</organism>
<proteinExistence type="predicted"/>
<keyword evidence="2" id="KW-1185">Reference proteome</keyword>
<dbReference type="EnsemblPlants" id="Kaladp0045s0028.1.v1.1">
    <property type="protein sequence ID" value="Kaladp0045s0028.1.v1.1.CDS.1"/>
    <property type="gene ID" value="Kaladp0045s0028.v1.1"/>
</dbReference>
<dbReference type="Gramene" id="Kaladp0045s0028.1.v1.1">
    <property type="protein sequence ID" value="Kaladp0045s0028.1.v1.1.CDS.1"/>
    <property type="gene ID" value="Kaladp0045s0028.v1.1"/>
</dbReference>
<dbReference type="PANTHER" id="PTHR34046:SF19">
    <property type="entry name" value="RAPIDLY ELICITED PROTEIN, PUTATIVE-RELATED"/>
    <property type="match status" value="1"/>
</dbReference>
<sequence length="140" mass="15138">MMFSNKCRKHPASPQQPGICPACLRDRLVQLADAYNANTTALHSGSVDYDSVSVSSASPEWHDRRRARHVRNASDVGVKVISYAIGDGGELKKSRSVATAAVARDGGWRGKGSFWKKVLKIREKRGSKEAFGIGVGVGKI</sequence>
<accession>A0A7N0TSK3</accession>
<evidence type="ECO:0000313" key="2">
    <source>
        <dbReference type="Proteomes" id="UP000594263"/>
    </source>
</evidence>
<dbReference type="OMA" id="IMAPASC"/>